<comment type="caution">
    <text evidence="3">The sequence shown here is derived from an EMBL/GenBank/DDBJ whole genome shotgun (WGS) entry which is preliminary data.</text>
</comment>
<dbReference type="EMBL" id="LAZR01000301">
    <property type="protein sequence ID" value="KKN75941.1"/>
    <property type="molecule type" value="Genomic_DNA"/>
</dbReference>
<protein>
    <submittedName>
        <fullName evidence="3">Uncharacterized protein</fullName>
    </submittedName>
</protein>
<evidence type="ECO:0000313" key="3">
    <source>
        <dbReference type="EMBL" id="KKN75941.1"/>
    </source>
</evidence>
<reference evidence="3" key="1">
    <citation type="journal article" date="2015" name="Nature">
        <title>Complex archaea that bridge the gap between prokaryotes and eukaryotes.</title>
        <authorList>
            <person name="Spang A."/>
            <person name="Saw J.H."/>
            <person name="Jorgensen S.L."/>
            <person name="Zaremba-Niedzwiedzka K."/>
            <person name="Martijn J."/>
            <person name="Lind A.E."/>
            <person name="van Eijk R."/>
            <person name="Schleper C."/>
            <person name="Guy L."/>
            <person name="Ettema T.J."/>
        </authorList>
    </citation>
    <scope>NUCLEOTIDE SEQUENCE</scope>
</reference>
<keyword evidence="1" id="KW-0175">Coiled coil</keyword>
<gene>
    <name evidence="3" type="ORF">LCGC14_0374980</name>
</gene>
<feature type="region of interest" description="Disordered" evidence="2">
    <location>
        <begin position="1"/>
        <end position="23"/>
    </location>
</feature>
<accession>A0A0F9VR51</accession>
<sequence length="66" mass="7538">MADITEAAAKHTQPSHTENHKARQEQIRILLRLGDLEDAEANLVDALARARAEITMLREKMKLFQK</sequence>
<evidence type="ECO:0000256" key="2">
    <source>
        <dbReference type="SAM" id="MobiDB-lite"/>
    </source>
</evidence>
<organism evidence="3">
    <name type="scientific">marine sediment metagenome</name>
    <dbReference type="NCBI Taxonomy" id="412755"/>
    <lineage>
        <taxon>unclassified sequences</taxon>
        <taxon>metagenomes</taxon>
        <taxon>ecological metagenomes</taxon>
    </lineage>
</organism>
<dbReference type="AlphaFoldDB" id="A0A0F9VR51"/>
<name>A0A0F9VR51_9ZZZZ</name>
<evidence type="ECO:0000256" key="1">
    <source>
        <dbReference type="SAM" id="Coils"/>
    </source>
</evidence>
<proteinExistence type="predicted"/>
<feature type="coiled-coil region" evidence="1">
    <location>
        <begin position="33"/>
        <end position="60"/>
    </location>
</feature>